<dbReference type="Gene3D" id="4.10.260.10">
    <property type="entry name" value="Transducin (heterotrimeric G protein), gamma chain"/>
    <property type="match status" value="1"/>
</dbReference>
<organism evidence="1 2">
    <name type="scientific">Silurus asotus</name>
    <name type="common">Amur catfish</name>
    <name type="synonym">Parasilurus asotus</name>
    <dbReference type="NCBI Taxonomy" id="30991"/>
    <lineage>
        <taxon>Eukaryota</taxon>
        <taxon>Metazoa</taxon>
        <taxon>Chordata</taxon>
        <taxon>Craniata</taxon>
        <taxon>Vertebrata</taxon>
        <taxon>Euteleostomi</taxon>
        <taxon>Actinopterygii</taxon>
        <taxon>Neopterygii</taxon>
        <taxon>Teleostei</taxon>
        <taxon>Ostariophysi</taxon>
        <taxon>Siluriformes</taxon>
        <taxon>Siluridae</taxon>
        <taxon>Silurus</taxon>
    </lineage>
</organism>
<dbReference type="EMBL" id="MU541276">
    <property type="protein sequence ID" value="KAI5628821.1"/>
    <property type="molecule type" value="Genomic_DNA"/>
</dbReference>
<evidence type="ECO:0008006" key="3">
    <source>
        <dbReference type="Google" id="ProtNLM"/>
    </source>
</evidence>
<sequence length="106" mass="11679">MRGVLLYGRRGGAVESLRVPKSVSVPNPCFIRSSLLNEMSNNSASSSNLVLAQKAVKQLRLEASVRRIKSNTEGIKGYLTKKESEGVLHQMTWPPQSPDLNPIEMV</sequence>
<evidence type="ECO:0000313" key="1">
    <source>
        <dbReference type="EMBL" id="KAI5628821.1"/>
    </source>
</evidence>
<keyword evidence="2" id="KW-1185">Reference proteome</keyword>
<comment type="caution">
    <text evidence="1">The sequence shown here is derived from an EMBL/GenBank/DDBJ whole genome shotgun (WGS) entry which is preliminary data.</text>
</comment>
<dbReference type="InterPro" id="IPR036284">
    <property type="entry name" value="GGL_sf"/>
</dbReference>
<protein>
    <recommendedName>
        <fullName evidence="3">Tc1-like transposase DDE domain-containing protein</fullName>
    </recommendedName>
</protein>
<reference evidence="1" key="1">
    <citation type="submission" date="2018-07" db="EMBL/GenBank/DDBJ databases">
        <title>Comparative genomics of catfishes provides insights into carnivory and benthic adaptation.</title>
        <authorList>
            <person name="Zhang Y."/>
            <person name="Wang D."/>
            <person name="Peng Z."/>
            <person name="Zheng S."/>
            <person name="Shao F."/>
            <person name="Tao W."/>
        </authorList>
    </citation>
    <scope>NUCLEOTIDE SEQUENCE</scope>
    <source>
        <strain evidence="1">Chongqing</strain>
    </source>
</reference>
<name>A0AAD5B676_SILAS</name>
<proteinExistence type="predicted"/>
<dbReference type="Proteomes" id="UP001205998">
    <property type="component" value="Unassembled WGS sequence"/>
</dbReference>
<gene>
    <name evidence="1" type="ORF">C0J50_2523</name>
</gene>
<accession>A0AAD5B676</accession>
<dbReference type="GO" id="GO:0007186">
    <property type="term" value="P:G protein-coupled receptor signaling pathway"/>
    <property type="evidence" value="ECO:0007669"/>
    <property type="project" value="InterPro"/>
</dbReference>
<evidence type="ECO:0000313" key="2">
    <source>
        <dbReference type="Proteomes" id="UP001205998"/>
    </source>
</evidence>
<dbReference type="AlphaFoldDB" id="A0AAD5B676"/>